<gene>
    <name evidence="3" type="ORF">METBISCDRAFT_25938</name>
</gene>
<dbReference type="OrthoDB" id="4063558at2759"/>
<feature type="region of interest" description="Disordered" evidence="1">
    <location>
        <begin position="565"/>
        <end position="600"/>
    </location>
</feature>
<proteinExistence type="predicted"/>
<evidence type="ECO:0000313" key="3">
    <source>
        <dbReference type="EMBL" id="RKP32188.1"/>
    </source>
</evidence>
<sequence length="1095" mass="115968">MLGRLFKLTSTQNLKHPPPSTAGGGAASSNSFDGSYTRSMLYGLSVMSVVPVHLLPRRFRLVVAQDGGALAEKQVLFDLFGDTAPPSPQEGLSPPVLAGPDLPALHHKLAQVSLGRNADLRTGSVTGGGSAVGSGAGSVNELALLSPEPGDVVRQHAGPPSVSVVAGTSSAPGRSSALSRTGMNRNVVLQKQSHEINVVAEYMFGRGLPSNEWHTATKIHILPPLKLVHGTSRAVLVTRLFLLVDTHVAQASDAEKGDSACWKPQPTIHARGSTFSYSSRSLQLRTSVSSRFAIGIVVPFDDPSQTVEETLLSNWDVISMQLVQIQKAVATKLAAALKNGAPHPSPYICNKRVLFPPHMLQGDVDLAAHLQRLIRIVHYQTNVPRLISTHSLMMHTFSRAGSPFETNTINWALEVINWLEFKDGKYPAAAAAVGPSHLSTNLAGSLAAYSMHPSYLGFRASDAQHPGNFSTTFLANLFAVILSLRTSLAVPSVATHDPSGTKEITRVVVMTSNSTVAKKLIFLVCGLIPNCRLLQHLYASDSTGGGAGTGIGTGEGTRIETNLAATSSTGPGKPAVRPHTRASPCTDTVSSVSPGASFASPVEQVRPIPIRRQQLYDNEGPSDESVCALVSSTKGWEVPVKATTNVSCATNINYAAHTSGATTAGGAGKSGASCAVASRSVAVAQKIPHLEKHSSTLSVAYLSSSLNSSLSSSASNYSLLKLGSSFMDKWKNSLVGAHAHAAHHFAESFDPPVSFDAARHTTNKSPSPACDDNAWNAAPTAPSSPSKYRCSRTRAVYNMYSERNASHTNIERTPHAMYVPMMVAQGGSVLARNEVAVRLRVSHIFAGTIITQRQNLSLVLSNTTSGFAGGEISGGGASGAGGEMCRAPELQDARRLPRAETRPAPLQRRLVLQPHVAFVDEYRPECVVQSCPVNPKLEAQVISSMKNDLAFYQGCCGYKKVVSKTVFVCLRARDIKLIEVRAGGSERGGNSYFSPSSPEILATPAHLPLSTCFASIDPAPGERRTTPAAGHKTTVRKVFSPGRVSCDRDILAHVEAGLARLTDVVSVMNSEPVATSVAKQELSKMLSDAVRALIT</sequence>
<feature type="compositionally biased region" description="Polar residues" evidence="1">
    <location>
        <begin position="583"/>
        <end position="594"/>
    </location>
</feature>
<accession>A0A4P9ZGX9</accession>
<feature type="region of interest" description="Disordered" evidence="1">
    <location>
        <begin position="153"/>
        <end position="179"/>
    </location>
</feature>
<name>A0A4P9ZGX9_9ASCO</name>
<feature type="region of interest" description="Disordered" evidence="1">
    <location>
        <begin position="759"/>
        <end position="786"/>
    </location>
</feature>
<evidence type="ECO:0000259" key="2">
    <source>
        <dbReference type="Pfam" id="PF18639"/>
    </source>
</evidence>
<dbReference type="EMBL" id="ML004433">
    <property type="protein sequence ID" value="RKP32188.1"/>
    <property type="molecule type" value="Genomic_DNA"/>
</dbReference>
<feature type="compositionally biased region" description="Polar residues" evidence="1">
    <location>
        <begin position="166"/>
        <end position="179"/>
    </location>
</feature>
<feature type="domain" description="LST4 longin" evidence="2">
    <location>
        <begin position="196"/>
        <end position="343"/>
    </location>
</feature>
<feature type="region of interest" description="Disordered" evidence="1">
    <location>
        <begin position="8"/>
        <end position="29"/>
    </location>
</feature>
<dbReference type="AlphaFoldDB" id="A0A4P9ZGX9"/>
<evidence type="ECO:0000313" key="4">
    <source>
        <dbReference type="Proteomes" id="UP000268321"/>
    </source>
</evidence>
<evidence type="ECO:0000256" key="1">
    <source>
        <dbReference type="SAM" id="MobiDB-lite"/>
    </source>
</evidence>
<dbReference type="Proteomes" id="UP000268321">
    <property type="component" value="Unassembled WGS sequence"/>
</dbReference>
<reference evidence="4" key="1">
    <citation type="journal article" date="2018" name="Nat. Microbiol.">
        <title>Leveraging single-cell genomics to expand the fungal tree of life.</title>
        <authorList>
            <person name="Ahrendt S.R."/>
            <person name="Quandt C.A."/>
            <person name="Ciobanu D."/>
            <person name="Clum A."/>
            <person name="Salamov A."/>
            <person name="Andreopoulos B."/>
            <person name="Cheng J.F."/>
            <person name="Woyke T."/>
            <person name="Pelin A."/>
            <person name="Henrissat B."/>
            <person name="Reynolds N.K."/>
            <person name="Benny G.L."/>
            <person name="Smith M.E."/>
            <person name="James T.Y."/>
            <person name="Grigoriev I.V."/>
        </authorList>
    </citation>
    <scope>NUCLEOTIDE SEQUENCE [LARGE SCALE GENOMIC DNA]</scope>
    <source>
        <strain evidence="4">Baker2002</strain>
    </source>
</reference>
<organism evidence="3 4">
    <name type="scientific">Metschnikowia bicuspidata</name>
    <dbReference type="NCBI Taxonomy" id="27322"/>
    <lineage>
        <taxon>Eukaryota</taxon>
        <taxon>Fungi</taxon>
        <taxon>Dikarya</taxon>
        <taxon>Ascomycota</taxon>
        <taxon>Saccharomycotina</taxon>
        <taxon>Pichiomycetes</taxon>
        <taxon>Metschnikowiaceae</taxon>
        <taxon>Metschnikowia</taxon>
    </lineage>
</organism>
<protein>
    <recommendedName>
        <fullName evidence="2">LST4 longin domain-containing protein</fullName>
    </recommendedName>
</protein>
<dbReference type="Pfam" id="PF18639">
    <property type="entry name" value="Longin_2"/>
    <property type="match status" value="1"/>
</dbReference>
<keyword evidence="4" id="KW-1185">Reference proteome</keyword>
<dbReference type="InterPro" id="IPR041153">
    <property type="entry name" value="LST4_longin"/>
</dbReference>